<accession>A0A7X2Z6I4</accession>
<dbReference type="Gene3D" id="3.10.129.10">
    <property type="entry name" value="Hotdog Thioesterase"/>
    <property type="match status" value="1"/>
</dbReference>
<dbReference type="GO" id="GO:0047617">
    <property type="term" value="F:fatty acyl-CoA hydrolase activity"/>
    <property type="evidence" value="ECO:0007669"/>
    <property type="project" value="TreeGrafter"/>
</dbReference>
<dbReference type="EMBL" id="WNZX01000001">
    <property type="protein sequence ID" value="MUG69268.1"/>
    <property type="molecule type" value="Genomic_DNA"/>
</dbReference>
<comment type="caution">
    <text evidence="3">The sequence shown here is derived from an EMBL/GenBank/DDBJ whole genome shotgun (WGS) entry which is preliminary data.</text>
</comment>
<dbReference type="InterPro" id="IPR050563">
    <property type="entry name" value="4-hydroxybenzoyl-CoA_TE"/>
</dbReference>
<dbReference type="Proteomes" id="UP000450917">
    <property type="component" value="Unassembled WGS sequence"/>
</dbReference>
<gene>
    <name evidence="3" type="ORF">GNP93_01115</name>
</gene>
<dbReference type="InterPro" id="IPR029069">
    <property type="entry name" value="HotDog_dom_sf"/>
</dbReference>
<dbReference type="RefSeq" id="WP_054797147.1">
    <property type="nucleotide sequence ID" value="NZ_JARTHJ010000067.1"/>
</dbReference>
<reference evidence="3 4" key="1">
    <citation type="submission" date="2019-11" db="EMBL/GenBank/DDBJ databases">
        <title>Draft genome sequences of five Paenibacillus species of dairy origin.</title>
        <authorList>
            <person name="Olajide A.M."/>
            <person name="Chen S."/>
            <person name="Lapointe G."/>
        </authorList>
    </citation>
    <scope>NUCLEOTIDE SEQUENCE [LARGE SCALE GENOMIC DNA]</scope>
    <source>
        <strain evidence="3 4">2CS3</strain>
    </source>
</reference>
<sequence>MYKSVWEFKVRFAETDAAGIVYYPNFYKWMDQAFHEMFAAIGFPTRKQQNESLGTPLVEAHCQFRRPLNFDDWVKVVSVVSEVKNKVFKIEHTFYLGENLVAEGYEIRAWVSLNGGKLKAEPIPEELRQRLLSSNL</sequence>
<organism evidence="3 4">
    <name type="scientific">Paenibacillus validus</name>
    <dbReference type="NCBI Taxonomy" id="44253"/>
    <lineage>
        <taxon>Bacteria</taxon>
        <taxon>Bacillati</taxon>
        <taxon>Bacillota</taxon>
        <taxon>Bacilli</taxon>
        <taxon>Bacillales</taxon>
        <taxon>Paenibacillaceae</taxon>
        <taxon>Paenibacillus</taxon>
    </lineage>
</organism>
<dbReference type="PIRSF" id="PIRSF003230">
    <property type="entry name" value="YbgC"/>
    <property type="match status" value="1"/>
</dbReference>
<dbReference type="InterPro" id="IPR006684">
    <property type="entry name" value="YbgC/YbaW"/>
</dbReference>
<comment type="similarity">
    <text evidence="1">Belongs to the 4-hydroxybenzoyl-CoA thioesterase family.</text>
</comment>
<dbReference type="AlphaFoldDB" id="A0A7X2Z6I4"/>
<protein>
    <submittedName>
        <fullName evidence="3">Acyl-CoA thioesterase</fullName>
    </submittedName>
</protein>
<dbReference type="PANTHER" id="PTHR31793">
    <property type="entry name" value="4-HYDROXYBENZOYL-COA THIOESTERASE FAMILY MEMBER"/>
    <property type="match status" value="1"/>
</dbReference>
<evidence type="ECO:0000256" key="2">
    <source>
        <dbReference type="ARBA" id="ARBA00022801"/>
    </source>
</evidence>
<proteinExistence type="inferred from homology"/>
<dbReference type="CDD" id="cd00586">
    <property type="entry name" value="4HBT"/>
    <property type="match status" value="1"/>
</dbReference>
<evidence type="ECO:0000313" key="3">
    <source>
        <dbReference type="EMBL" id="MUG69268.1"/>
    </source>
</evidence>
<dbReference type="PANTHER" id="PTHR31793:SF27">
    <property type="entry name" value="NOVEL THIOESTERASE SUPERFAMILY DOMAIN AND SAPOSIN A-TYPE DOMAIN CONTAINING PROTEIN (0610012H03RIK)"/>
    <property type="match status" value="1"/>
</dbReference>
<evidence type="ECO:0000313" key="4">
    <source>
        <dbReference type="Proteomes" id="UP000450917"/>
    </source>
</evidence>
<evidence type="ECO:0000256" key="1">
    <source>
        <dbReference type="ARBA" id="ARBA00005953"/>
    </source>
</evidence>
<dbReference type="SUPFAM" id="SSF54637">
    <property type="entry name" value="Thioesterase/thiol ester dehydrase-isomerase"/>
    <property type="match status" value="1"/>
</dbReference>
<keyword evidence="2" id="KW-0378">Hydrolase</keyword>
<keyword evidence="4" id="KW-1185">Reference proteome</keyword>
<dbReference type="Pfam" id="PF13279">
    <property type="entry name" value="4HBT_2"/>
    <property type="match status" value="1"/>
</dbReference>
<name>A0A7X2Z6I4_9BACL</name>